<evidence type="ECO:0000256" key="1">
    <source>
        <dbReference type="SAM" id="SignalP"/>
    </source>
</evidence>
<proteinExistence type="predicted"/>
<evidence type="ECO:0000313" key="2">
    <source>
        <dbReference type="EMBL" id="KAJ7228233.1"/>
    </source>
</evidence>
<feature type="chain" id="PRO_5042014599" evidence="1">
    <location>
        <begin position="24"/>
        <end position="142"/>
    </location>
</feature>
<keyword evidence="3" id="KW-1185">Reference proteome</keyword>
<reference evidence="2" key="1">
    <citation type="submission" date="2023-03" db="EMBL/GenBank/DDBJ databases">
        <title>Massive genome expansion in bonnet fungi (Mycena s.s.) driven by repeated elements and novel gene families across ecological guilds.</title>
        <authorList>
            <consortium name="Lawrence Berkeley National Laboratory"/>
            <person name="Harder C.B."/>
            <person name="Miyauchi S."/>
            <person name="Viragh M."/>
            <person name="Kuo A."/>
            <person name="Thoen E."/>
            <person name="Andreopoulos B."/>
            <person name="Lu D."/>
            <person name="Skrede I."/>
            <person name="Drula E."/>
            <person name="Henrissat B."/>
            <person name="Morin E."/>
            <person name="Kohler A."/>
            <person name="Barry K."/>
            <person name="LaButti K."/>
            <person name="Morin E."/>
            <person name="Salamov A."/>
            <person name="Lipzen A."/>
            <person name="Mereny Z."/>
            <person name="Hegedus B."/>
            <person name="Baldrian P."/>
            <person name="Stursova M."/>
            <person name="Weitz H."/>
            <person name="Taylor A."/>
            <person name="Grigoriev I.V."/>
            <person name="Nagy L.G."/>
            <person name="Martin F."/>
            <person name="Kauserud H."/>
        </authorList>
    </citation>
    <scope>NUCLEOTIDE SEQUENCE</scope>
    <source>
        <strain evidence="2">9144</strain>
    </source>
</reference>
<dbReference type="Proteomes" id="UP001219525">
    <property type="component" value="Unassembled WGS sequence"/>
</dbReference>
<feature type="signal peptide" evidence="1">
    <location>
        <begin position="1"/>
        <end position="23"/>
    </location>
</feature>
<dbReference type="AlphaFoldDB" id="A0AAD6YS57"/>
<organism evidence="2 3">
    <name type="scientific">Mycena pura</name>
    <dbReference type="NCBI Taxonomy" id="153505"/>
    <lineage>
        <taxon>Eukaryota</taxon>
        <taxon>Fungi</taxon>
        <taxon>Dikarya</taxon>
        <taxon>Basidiomycota</taxon>
        <taxon>Agaricomycotina</taxon>
        <taxon>Agaricomycetes</taxon>
        <taxon>Agaricomycetidae</taxon>
        <taxon>Agaricales</taxon>
        <taxon>Marasmiineae</taxon>
        <taxon>Mycenaceae</taxon>
        <taxon>Mycena</taxon>
    </lineage>
</organism>
<dbReference type="EMBL" id="JARJCW010000002">
    <property type="protein sequence ID" value="KAJ7228233.1"/>
    <property type="molecule type" value="Genomic_DNA"/>
</dbReference>
<comment type="caution">
    <text evidence="2">The sequence shown here is derived from an EMBL/GenBank/DDBJ whole genome shotgun (WGS) entry which is preliminary data.</text>
</comment>
<accession>A0AAD6YS57</accession>
<evidence type="ECO:0000313" key="3">
    <source>
        <dbReference type="Proteomes" id="UP001219525"/>
    </source>
</evidence>
<protein>
    <submittedName>
        <fullName evidence="2">Uncharacterized protein</fullName>
    </submittedName>
</protein>
<name>A0AAD6YS57_9AGAR</name>
<keyword evidence="1" id="KW-0732">Signal</keyword>
<sequence>MIPAFAALAATLGLIALNFGVVAQTCLETQATGFNLQAVFVDPPATGPVSVPLNVIMINTVPLVSWDILSTATGVFTSEVLTNGGLFPMSTSQPNFRTNSLAVITGDSPTFVTTQFPPTPPQAYCITSNPFLGPNGPQLVDV</sequence>
<gene>
    <name evidence="2" type="ORF">GGX14DRAFT_554335</name>
</gene>